<dbReference type="KEGG" id="vg:39105838"/>
<name>A0A1S5YEC0_9BBAC</name>
<dbReference type="Proteomes" id="UP000203651">
    <property type="component" value="Segment"/>
</dbReference>
<evidence type="ECO:0000313" key="1">
    <source>
        <dbReference type="EMBL" id="AQQ80277.1"/>
    </source>
</evidence>
<evidence type="ECO:0000313" key="2">
    <source>
        <dbReference type="Proteomes" id="UP000203651"/>
    </source>
</evidence>
<dbReference type="EMBL" id="KX855660">
    <property type="protein sequence ID" value="AQQ80277.1"/>
    <property type="molecule type" value="Genomic_DNA"/>
</dbReference>
<reference evidence="1 2" key="1">
    <citation type="journal article" date="2017" name="PLoS ONE">
        <title>The Complete Genome Sequence of a Second Distinct Betabaculovirus from the True Armyworm, Mythimna unipuncta.</title>
        <authorList>
            <person name="Harrison R.L."/>
            <person name="Rowley D.L."/>
            <person name="Mowery J."/>
            <person name="Bauchan G.R."/>
            <person name="Theilmann D.A."/>
            <person name="Rohrmann G.F."/>
            <person name="Erlandson M.A."/>
        </authorList>
    </citation>
    <scope>NUCLEOTIDE SEQUENCE [LARGE SCALE GENOMIC DNA]</scope>
    <source>
        <strain evidence="1">MyunGV#8</strain>
    </source>
</reference>
<sequence length="160" mass="18216">MSSTRDRYVNISQIFVHISCSPKSKSTLRFAIVAMLSLCYDADNVYYNFDDLLQLMVLADFEAVDKKSLCPTRLCVKMRNEHVFVTDGLNTTTRLLKHDECYVNLDGVIQILNTSTFGNQSAMERVLARAAHTLVEAEHPGQKKLHVTYSNAYKTRWTST</sequence>
<accession>A0A1S5YEC0</accession>
<keyword evidence="2" id="KW-1185">Reference proteome</keyword>
<dbReference type="RefSeq" id="YP_009345725.1">
    <property type="nucleotide sequence ID" value="NC_033780.2"/>
</dbReference>
<protein>
    <submittedName>
        <fullName evidence="1">ORF7</fullName>
    </submittedName>
</protein>
<dbReference type="GeneID" id="39105838"/>
<organism evidence="1 2">
    <name type="scientific">Betabaculovirus altermyunipunctae</name>
    <dbReference type="NCBI Taxonomy" id="3051996"/>
    <lineage>
        <taxon>Viruses</taxon>
        <taxon>Viruses incertae sedis</taxon>
        <taxon>Naldaviricetes</taxon>
        <taxon>Lefavirales</taxon>
        <taxon>Baculoviridae</taxon>
        <taxon>Betabaculovirus</taxon>
    </lineage>
</organism>
<proteinExistence type="predicted"/>